<dbReference type="Pfam" id="PF12256">
    <property type="entry name" value="TcdB_toxin_midN"/>
    <property type="match status" value="1"/>
</dbReference>
<keyword evidence="5" id="KW-1133">Transmembrane helix</keyword>
<evidence type="ECO:0000256" key="1">
    <source>
        <dbReference type="ARBA" id="ARBA00004613"/>
    </source>
</evidence>
<keyword evidence="5" id="KW-0812">Transmembrane</keyword>
<reference evidence="8 9" key="1">
    <citation type="submission" date="2023-11" db="EMBL/GenBank/DDBJ databases">
        <title>Analysis of the Genomes of Mucilaginibacter gossypii cycad 4 and M. sabulilitoris SNA2: microbes with the potential for plant growth promotion.</title>
        <authorList>
            <person name="Hirsch A.M."/>
            <person name="Humm E."/>
            <person name="Rubbi M."/>
            <person name="Del Vecchio G."/>
            <person name="Ha S.M."/>
            <person name="Pellegrini M."/>
            <person name="Gunsalus R.P."/>
        </authorList>
    </citation>
    <scope>NUCLEOTIDE SEQUENCE [LARGE SCALE GENOMIC DNA]</scope>
    <source>
        <strain evidence="8 9">SNA2</strain>
    </source>
</reference>
<dbReference type="InterPro" id="IPR003284">
    <property type="entry name" value="Sal_SpvB"/>
</dbReference>
<keyword evidence="5" id="KW-0472">Membrane</keyword>
<proteinExistence type="predicted"/>
<feature type="domain" description="Insecticide toxin TcdB middle/N-terminal" evidence="7">
    <location>
        <begin position="697"/>
        <end position="830"/>
    </location>
</feature>
<dbReference type="PRINTS" id="PR01341">
    <property type="entry name" value="SALSPVBPROT"/>
</dbReference>
<dbReference type="InterPro" id="IPR028994">
    <property type="entry name" value="Integrin_alpha_N"/>
</dbReference>
<dbReference type="InterPro" id="IPR022385">
    <property type="entry name" value="Rhs_assc_core"/>
</dbReference>
<evidence type="ECO:0000313" key="9">
    <source>
        <dbReference type="Proteomes" id="UP001324380"/>
    </source>
</evidence>
<evidence type="ECO:0000259" key="6">
    <source>
        <dbReference type="Pfam" id="PF12255"/>
    </source>
</evidence>
<dbReference type="Gene3D" id="2.180.10.10">
    <property type="entry name" value="RHS repeat-associated core"/>
    <property type="match status" value="1"/>
</dbReference>
<gene>
    <name evidence="8" type="ORF">SNE25_26115</name>
</gene>
<evidence type="ECO:0000313" key="8">
    <source>
        <dbReference type="EMBL" id="WPU92804.1"/>
    </source>
</evidence>
<evidence type="ECO:0000259" key="7">
    <source>
        <dbReference type="Pfam" id="PF12256"/>
    </source>
</evidence>
<dbReference type="InterPro" id="IPR050708">
    <property type="entry name" value="T6SS_VgrG/RHS"/>
</dbReference>
<organism evidence="8 9">
    <name type="scientific">Mucilaginibacter sabulilitoris</name>
    <dbReference type="NCBI Taxonomy" id="1173583"/>
    <lineage>
        <taxon>Bacteria</taxon>
        <taxon>Pseudomonadati</taxon>
        <taxon>Bacteroidota</taxon>
        <taxon>Sphingobacteriia</taxon>
        <taxon>Sphingobacteriales</taxon>
        <taxon>Sphingobacteriaceae</taxon>
        <taxon>Mucilaginibacter</taxon>
    </lineage>
</organism>
<keyword evidence="3" id="KW-0843">Virulence</keyword>
<feature type="domain" description="Insecticide toxin TcdB middle/C-terminal" evidence="6">
    <location>
        <begin position="904"/>
        <end position="1007"/>
    </location>
</feature>
<protein>
    <submittedName>
        <fullName evidence="8">SpvB/TcaC N-terminal domain-containing protein</fullName>
    </submittedName>
</protein>
<dbReference type="InterPro" id="IPR022045">
    <property type="entry name" value="TcdB_toxin_mid/N"/>
</dbReference>
<dbReference type="EMBL" id="CP139558">
    <property type="protein sequence ID" value="WPU92804.1"/>
    <property type="molecule type" value="Genomic_DNA"/>
</dbReference>
<keyword evidence="9" id="KW-1185">Reference proteome</keyword>
<comment type="subcellular location">
    <subcellularLocation>
        <location evidence="1">Secreted</location>
    </subcellularLocation>
</comment>
<evidence type="ECO:0000256" key="3">
    <source>
        <dbReference type="ARBA" id="ARBA00023026"/>
    </source>
</evidence>
<dbReference type="Pfam" id="PF03534">
    <property type="entry name" value="SpvB"/>
    <property type="match status" value="1"/>
</dbReference>
<evidence type="ECO:0000256" key="5">
    <source>
        <dbReference type="SAM" id="Phobius"/>
    </source>
</evidence>
<sequence>MKTSDNNGANDKKTGGDNKLQIPSISLPKGGGALKNIDEKFQVNAVNGTASFSIALPFSKTRGEFIPAISLNYNSGSGNGPYGQGWHLDYASIQRKTDQMLPNYQDADDGDVFMFSGAEDLVPELKQDASGNWVSTAFTSSDGYQIKTYRPRIESGFSRIEQIRPAGSTAFYWKVTSRNNIATFYGRSAAARIADPANPDRIFSWLPEISYDDKGNCIEWGYINEDFKNVPDAIFETNRLNNKAPCTSTYIKRIKYGNKLPYYPAPDQPYDPPAPADLQYFFETVFDYGDHNVAAPAPAVQQNWPCRTEPFSNYKPGFEIRTYRLCQRVLFFHNFKELGDGVIPSPCLVRSIDFSYRIFGNAAVTSSDQLNSEVDYIISIAQTGYLKNSAGGYDKKSMPPVAFDYQELNWNTQLQSIDPDNIVNAPAGITGTYQWVDLWNEGVAGILLEQSDGWYYKSNLGDGKFTVMQQAISKPSFNGLSDGSLQLQDLDADGRKFAVSKRGAVKGYFELADTNAWEPFQPFTSYPNINFNDPSTRLIDLNGDGIPEVVISDENVFTWYPNYGTKGYQQAQTSSKLYDQEDGTSIMFRDPDQCLFLADMSGDGMTDVVRIRNGEVCYWPNLGYGRFGAKVSMAGAPTFDHQDTFNPVYLQLADINGTGTTDIIYRGRDHVKIWLNRSGNALTEPVVINALPAIENPDSLSVIDLLGNGTACLVWSSPLAGNINAPLKYIDLMGGNKPYIMKGYKNNFGKQVSWNYKSSTYYYLADKKAGTPWVTRLPFPVQCISDTTTSDDITQTKQTCKYAYHHGFYDHQEKEFRGFGMVEQADADSFEDYILGQGNLVTEKTLFQMPVLTKTWYHPGAFAAENSILTKFSAEYFQNPDFAEHHVLEPIIPSGLTLQANREAYRACKGNILRQEVYGLDDSALATIPYSVAEHNIQIRLLQEVNDNRNATFLVIEGEAITYHYERNTSDPRVTHSLTLDTDELGNTLQVASIAYPRQVQDPSLPAAVAAGQQKQYIIYSVSQFSNDCFDPAYYRLRICTDAQSYELTGIKPAKGYFTVDELKTGFANAAIIPYEAVATESIQKRLIGHQRQLFLANNTTTPLPLGKIESLGLLFEAYRKAFTPSLLTSLYGNLATPAELTGYLTKGHYLLSDKYKQNSLYPQTDANGEWWIPSGKTGFNADPRASFYLPVKFFDPVGNNISVTYYEDYNLLISKTTDGVENTISVDQFDWRVLSPQIIRDSNNNKSAVRFDILGYIAGSAIMGKGDEADDFENFSTNISDPETLAFFTDPETNGPGLLKNASSRFVYDFSVTPVRVGTIVRETHAKQAISDAKPSPLQYSFEYSDGEGRVVLKKIQAEPGEAKQLNAANEVTTVQTGQKLRWIGNGRAVLNNKGKPIKQFQPYFSVTPAYENDNQLVAIGTSPVLYYDPPGRLIKSEFPNGTFSKTKWDAWQQLSYDPNDTVENSDWYAERTTGSLKANLLENGAAQKADMHHDTPVQVYLDSLGRSFYATAHNRFKDHKTGQIVNEFYDTHTVLDAQGHELLVIDARGNNVVGYKYDMSGCKATLNSMDSSSRWVLNNCMGKPLYAWDSKGQQFETEYDAIHRPKQSTVKKDGQAIIVFEKFVYGEGQANDLVNNLRGQLYQHFDQAGLTTSQQVDFKGNLLIRTLQLTQEFKTAINWGSNPALQPDIYTSQTFFDALNRPVKQITPHKDPALANTMVPVYGESGMVRAVNVFLKGSAQAATFVKNIAYDEKGQRIHIQYGNDTVTNYTYDEHSFRITRLVTTRKSGADILQDLNYTYDPVGNITHLQDNAQDTFFFANKKVDPDGDYTYDAVYRLTEALGREQMAQQLTPDPYDSFRTNFIQPGDGNGMQTYKQQLTYDPVGNLLQMNNVGGWNRQYTYAANSNRLLTAPSSNPAVAQSPFNYDEHGNMLNMPHLPQIDWNFKDQLSHLNILASAENNQSQQCWYVYNAEGQRIRKVVVKNNITEERLYLGEIEIFTQTVNNTVALERETMHLMDGTRRVALVDTLISDAANSPKTPLIRYQLSNHLGTACLELDAAANIISYEEYYPFGSSSYVATGNSVEVPAKRYRYTGKERDGESGLYYHGSRYYAPWLARWTAADPTGTSDGVNVYIYAKNNPILFLDPTGNSSSGDDEKPSQVLDLLSKFGVGTDKGSDDSPGFFQSILDTFSEIGKGIANAVSSAANWIAGAASTAWNWIKGAVTTAGEWVKEAAVTAWNWAKGAVNTAWNWIKGAAVTAWNATTSAISTAWNWVTGAISTAWNWIKGAASTAWNWIKGAASTVWQGIKAAARFTWNWIIAPVIRTISNTLVGAALGFLIGGLPGAIAGGAVGMVSGAIHGWAMASAHSYDWSSAGGWASFILDNTWSAPNSFIGSLWASINIFRSPIDKKSKDSNALVFTNGLIPGYATTFGNVIAGTNPLDHELSHTLQARIFGPTFYPLMAAHYVINTVLPYWLLYHKKQYPTKPITSFGQYFSRGVYPHTWAEEWGYSIEGEPQ</sequence>
<dbReference type="InterPro" id="IPR022044">
    <property type="entry name" value="TcdB_toxin_mid/C"/>
</dbReference>
<feature type="transmembrane region" description="Helical" evidence="5">
    <location>
        <begin position="2460"/>
        <end position="2479"/>
    </location>
</feature>
<dbReference type="NCBIfam" id="TIGR03696">
    <property type="entry name" value="Rhs_assc_core"/>
    <property type="match status" value="1"/>
</dbReference>
<dbReference type="PANTHER" id="PTHR32305:SF15">
    <property type="entry name" value="PROTEIN RHSA-RELATED"/>
    <property type="match status" value="1"/>
</dbReference>
<dbReference type="RefSeq" id="WP_321561964.1">
    <property type="nucleotide sequence ID" value="NZ_CP139558.1"/>
</dbReference>
<keyword evidence="2" id="KW-0964">Secreted</keyword>
<evidence type="ECO:0000256" key="2">
    <source>
        <dbReference type="ARBA" id="ARBA00022525"/>
    </source>
</evidence>
<dbReference type="PANTHER" id="PTHR32305">
    <property type="match status" value="1"/>
</dbReference>
<dbReference type="SUPFAM" id="SSF69318">
    <property type="entry name" value="Integrin alpha N-terminal domain"/>
    <property type="match status" value="1"/>
</dbReference>
<dbReference type="Gene3D" id="1.20.120.20">
    <property type="entry name" value="Apolipoprotein"/>
    <property type="match status" value="1"/>
</dbReference>
<dbReference type="Pfam" id="PF12255">
    <property type="entry name" value="TcdB_toxin_midC"/>
    <property type="match status" value="1"/>
</dbReference>
<dbReference type="Proteomes" id="UP001324380">
    <property type="component" value="Chromosome"/>
</dbReference>
<evidence type="ECO:0000256" key="4">
    <source>
        <dbReference type="SAM" id="MobiDB-lite"/>
    </source>
</evidence>
<accession>A0ABZ0TI01</accession>
<feature type="region of interest" description="Disordered" evidence="4">
    <location>
        <begin position="1"/>
        <end position="25"/>
    </location>
</feature>
<name>A0ABZ0TI01_9SPHI</name>